<dbReference type="Proteomes" id="UP001642464">
    <property type="component" value="Unassembled WGS sequence"/>
</dbReference>
<evidence type="ECO:0000313" key="3">
    <source>
        <dbReference type="Proteomes" id="UP001642464"/>
    </source>
</evidence>
<dbReference type="InterPro" id="IPR003959">
    <property type="entry name" value="ATPase_AAA_core"/>
</dbReference>
<dbReference type="Gene3D" id="3.40.50.300">
    <property type="entry name" value="P-loop containing nucleotide triphosphate hydrolases"/>
    <property type="match status" value="1"/>
</dbReference>
<dbReference type="CDD" id="cd00009">
    <property type="entry name" value="AAA"/>
    <property type="match status" value="1"/>
</dbReference>
<dbReference type="PANTHER" id="PTHR43392:SF2">
    <property type="entry name" value="AAA-TYPE ATPASE FAMILY PROTEIN _ ANKYRIN REPEAT FAMILY PROTEIN"/>
    <property type="match status" value="1"/>
</dbReference>
<dbReference type="InterPro" id="IPR027417">
    <property type="entry name" value="P-loop_NTPase"/>
</dbReference>
<dbReference type="SUPFAM" id="SSF52540">
    <property type="entry name" value="P-loop containing nucleoside triphosphate hydrolases"/>
    <property type="match status" value="1"/>
</dbReference>
<protein>
    <submittedName>
        <fullName evidence="2">Stage V sporulation protein K</fullName>
    </submittedName>
</protein>
<dbReference type="Pfam" id="PF00004">
    <property type="entry name" value="AAA"/>
    <property type="match status" value="1"/>
</dbReference>
<dbReference type="InterPro" id="IPR050773">
    <property type="entry name" value="CbxX/CfxQ_RuBisCO_ESX"/>
</dbReference>
<dbReference type="PANTHER" id="PTHR43392">
    <property type="entry name" value="AAA-TYPE ATPASE FAMILY PROTEIN / ANKYRIN REPEAT FAMILY PROTEIN"/>
    <property type="match status" value="1"/>
</dbReference>
<proteinExistence type="predicted"/>
<evidence type="ECO:0000313" key="2">
    <source>
        <dbReference type="EMBL" id="CAK9011658.1"/>
    </source>
</evidence>
<gene>
    <name evidence="2" type="ORF">SCF082_LOCUS11184</name>
</gene>
<evidence type="ECO:0000259" key="1">
    <source>
        <dbReference type="SMART" id="SM00382"/>
    </source>
</evidence>
<keyword evidence="3" id="KW-1185">Reference proteome</keyword>
<name>A0ABP0JBQ8_9DINO</name>
<comment type="caution">
    <text evidence="2">The sequence shown here is derived from an EMBL/GenBank/DDBJ whole genome shotgun (WGS) entry which is preliminary data.</text>
</comment>
<organism evidence="2 3">
    <name type="scientific">Durusdinium trenchii</name>
    <dbReference type="NCBI Taxonomy" id="1381693"/>
    <lineage>
        <taxon>Eukaryota</taxon>
        <taxon>Sar</taxon>
        <taxon>Alveolata</taxon>
        <taxon>Dinophyceae</taxon>
        <taxon>Suessiales</taxon>
        <taxon>Symbiodiniaceae</taxon>
        <taxon>Durusdinium</taxon>
    </lineage>
</organism>
<feature type="domain" description="AAA+ ATPase" evidence="1">
    <location>
        <begin position="43"/>
        <end position="226"/>
    </location>
</feature>
<sequence length="310" mass="34393">MEKLNRLVGLTKVKAGMAELRAMVEFDQWRRKLLPAAKSLMGQSFHMQFLGNPGTGKTVVARLVGKLLVEMGVIKKKDRLQTLLWSSLPGTTLQLRSSNVWCLFPHQEKDKDEAIFHEVSRADLVAEYKGQTAPKALRAALRAVLGAVSKAIGGVLFVDEAYSLKKEGKDSFGQEAVDTLIKEIEDKRDQVVAIFAGYEKEMETFFEANPGFKSRVPFKFYFDDYTCAELNHISGIFLEDKGFTASDEAKKWIDRTVRFSTGCCDDQGSDCEALLGPVDLALLGPGGFGGIWVPNVQVLTTWAPCELSRN</sequence>
<reference evidence="2 3" key="1">
    <citation type="submission" date="2024-02" db="EMBL/GenBank/DDBJ databases">
        <authorList>
            <person name="Chen Y."/>
            <person name="Shah S."/>
            <person name="Dougan E. K."/>
            <person name="Thang M."/>
            <person name="Chan C."/>
        </authorList>
    </citation>
    <scope>NUCLEOTIDE SEQUENCE [LARGE SCALE GENOMIC DNA]</scope>
</reference>
<dbReference type="InterPro" id="IPR003593">
    <property type="entry name" value="AAA+_ATPase"/>
</dbReference>
<dbReference type="SMART" id="SM00382">
    <property type="entry name" value="AAA"/>
    <property type="match status" value="1"/>
</dbReference>
<accession>A0ABP0JBQ8</accession>
<dbReference type="EMBL" id="CAXAMM010006624">
    <property type="protein sequence ID" value="CAK9011658.1"/>
    <property type="molecule type" value="Genomic_DNA"/>
</dbReference>